<dbReference type="InterPro" id="IPR045051">
    <property type="entry name" value="SBT"/>
</dbReference>
<evidence type="ECO:0000256" key="7">
    <source>
        <dbReference type="PROSITE-ProRule" id="PRU01240"/>
    </source>
</evidence>
<dbReference type="AlphaFoldDB" id="A0A2Z6PIJ7"/>
<reference evidence="10" key="1">
    <citation type="journal article" date="2017" name="Front. Plant Sci.">
        <title>Climate Clever Clovers: New Paradigm to Reduce the Environmental Footprint of Ruminants by Breeding Low Methanogenic Forages Utilizing Haplotype Variation.</title>
        <authorList>
            <person name="Kaur P."/>
            <person name="Appels R."/>
            <person name="Bayer P.E."/>
            <person name="Keeble-Gagnere G."/>
            <person name="Wang J."/>
            <person name="Hirakawa H."/>
            <person name="Shirasawa K."/>
            <person name="Vercoe P."/>
            <person name="Stefanova K."/>
            <person name="Durmic Z."/>
            <person name="Nichols P."/>
            <person name="Revell C."/>
            <person name="Isobe S.N."/>
            <person name="Edwards D."/>
            <person name="Erskine W."/>
        </authorList>
    </citation>
    <scope>NUCLEOTIDE SEQUENCE [LARGE SCALE GENOMIC DNA]</scope>
    <source>
        <strain evidence="10">cv. Daliak</strain>
    </source>
</reference>
<dbReference type="GO" id="GO:0004252">
    <property type="term" value="F:serine-type endopeptidase activity"/>
    <property type="evidence" value="ECO:0007669"/>
    <property type="project" value="InterPro"/>
</dbReference>
<evidence type="ECO:0000256" key="3">
    <source>
        <dbReference type="ARBA" id="ARBA00022670"/>
    </source>
</evidence>
<dbReference type="PRINTS" id="PR00723">
    <property type="entry name" value="SUBTILISIN"/>
</dbReference>
<name>A0A2Z6PIJ7_TRISU</name>
<dbReference type="PROSITE" id="PS00138">
    <property type="entry name" value="SUBTILASE_SER"/>
    <property type="match status" value="1"/>
</dbReference>
<dbReference type="SUPFAM" id="SSF52743">
    <property type="entry name" value="Subtilisin-like"/>
    <property type="match status" value="1"/>
</dbReference>
<dbReference type="InterPro" id="IPR015500">
    <property type="entry name" value="Peptidase_S8_subtilisin-rel"/>
</dbReference>
<keyword evidence="3" id="KW-0645">Protease</keyword>
<comment type="subcellular location">
    <subcellularLocation>
        <location evidence="1">Secreted</location>
    </subcellularLocation>
</comment>
<organism evidence="9 10">
    <name type="scientific">Trifolium subterraneum</name>
    <name type="common">Subterranean clover</name>
    <dbReference type="NCBI Taxonomy" id="3900"/>
    <lineage>
        <taxon>Eukaryota</taxon>
        <taxon>Viridiplantae</taxon>
        <taxon>Streptophyta</taxon>
        <taxon>Embryophyta</taxon>
        <taxon>Tracheophyta</taxon>
        <taxon>Spermatophyta</taxon>
        <taxon>Magnoliopsida</taxon>
        <taxon>eudicotyledons</taxon>
        <taxon>Gunneridae</taxon>
        <taxon>Pentapetalae</taxon>
        <taxon>rosids</taxon>
        <taxon>fabids</taxon>
        <taxon>Fabales</taxon>
        <taxon>Fabaceae</taxon>
        <taxon>Papilionoideae</taxon>
        <taxon>50 kb inversion clade</taxon>
        <taxon>NPAAA clade</taxon>
        <taxon>Hologalegina</taxon>
        <taxon>IRL clade</taxon>
        <taxon>Trifolieae</taxon>
        <taxon>Trifolium</taxon>
    </lineage>
</organism>
<keyword evidence="4" id="KW-0732">Signal</keyword>
<dbReference type="Proteomes" id="UP000242715">
    <property type="component" value="Unassembled WGS sequence"/>
</dbReference>
<dbReference type="Pfam" id="PF00082">
    <property type="entry name" value="Peptidase_S8"/>
    <property type="match status" value="1"/>
</dbReference>
<dbReference type="InterPro" id="IPR000209">
    <property type="entry name" value="Peptidase_S8/S53_dom"/>
</dbReference>
<dbReference type="PANTHER" id="PTHR10795">
    <property type="entry name" value="PROPROTEIN CONVERTASE SUBTILISIN/KEXIN"/>
    <property type="match status" value="1"/>
</dbReference>
<gene>
    <name evidence="9" type="ORF">TSUD_243590</name>
</gene>
<dbReference type="EMBL" id="DF974678">
    <property type="protein sequence ID" value="GAU50035.1"/>
    <property type="molecule type" value="Genomic_DNA"/>
</dbReference>
<evidence type="ECO:0000313" key="10">
    <source>
        <dbReference type="Proteomes" id="UP000242715"/>
    </source>
</evidence>
<dbReference type="InterPro" id="IPR036852">
    <property type="entry name" value="Peptidase_S8/S53_dom_sf"/>
</dbReference>
<evidence type="ECO:0000259" key="8">
    <source>
        <dbReference type="Pfam" id="PF00082"/>
    </source>
</evidence>
<dbReference type="GO" id="GO:0005576">
    <property type="term" value="C:extracellular region"/>
    <property type="evidence" value="ECO:0007669"/>
    <property type="project" value="UniProtKB-SubCell"/>
</dbReference>
<dbReference type="GO" id="GO:0006508">
    <property type="term" value="P:proteolysis"/>
    <property type="evidence" value="ECO:0007669"/>
    <property type="project" value="UniProtKB-KW"/>
</dbReference>
<proteinExistence type="inferred from homology"/>
<comment type="caution">
    <text evidence="7">Lacks conserved residue(s) required for the propagation of feature annotation.</text>
</comment>
<feature type="domain" description="Peptidase S8/S53" evidence="8">
    <location>
        <begin position="209"/>
        <end position="319"/>
    </location>
</feature>
<evidence type="ECO:0000256" key="5">
    <source>
        <dbReference type="ARBA" id="ARBA00022801"/>
    </source>
</evidence>
<evidence type="ECO:0000256" key="1">
    <source>
        <dbReference type="ARBA" id="ARBA00004613"/>
    </source>
</evidence>
<dbReference type="Gene3D" id="3.50.30.30">
    <property type="match status" value="1"/>
</dbReference>
<protein>
    <recommendedName>
        <fullName evidence="8">Peptidase S8/S53 domain-containing protein</fullName>
    </recommendedName>
</protein>
<accession>A0A2Z6PIJ7</accession>
<keyword evidence="10" id="KW-1185">Reference proteome</keyword>
<comment type="similarity">
    <text evidence="2 7">Belongs to the peptidase S8 family.</text>
</comment>
<dbReference type="OrthoDB" id="206201at2759"/>
<sequence length="384" mass="41460">MTTKDYINSPRDLEGHGTHASSIAAGNLVNMASMFGFAQGTIRGGVPSAHGVDLLSVSLGGDSIESIHLTDGVSVGAFHAMQHGGVSLNTFDLEGKFYPIVYGGDVSNTVAGVDGHKSRFCQPNTLNNTLVKGKIVLCEIDENLGFVEVMRMGVVGLLIWGKAYKDDAYPFPLPACYLQPKDGAKIYKYIRSTRRPSATIFRTVELNDTLAPMVASFSSRGPNNVTADILKPDLIAPGVNILASWSTITPISDYLGENRKSEYKIVSGTSMACPHVSGAAAFIKSFHPTWSPAAIRSSLMTTAKQMSPRNMAYAEFGYGAGEIDPVKALNPVLIYDANADDYFRFLCGVGFNKTILQKITRDNSTCSNTTHISARFFGLGRRKY</sequence>
<evidence type="ECO:0000256" key="2">
    <source>
        <dbReference type="ARBA" id="ARBA00011073"/>
    </source>
</evidence>
<keyword evidence="5" id="KW-0378">Hydrolase</keyword>
<evidence type="ECO:0000256" key="4">
    <source>
        <dbReference type="ARBA" id="ARBA00022729"/>
    </source>
</evidence>
<evidence type="ECO:0000313" key="9">
    <source>
        <dbReference type="EMBL" id="GAU50035.1"/>
    </source>
</evidence>
<dbReference type="PROSITE" id="PS51892">
    <property type="entry name" value="SUBTILASE"/>
    <property type="match status" value="1"/>
</dbReference>
<keyword evidence="6" id="KW-0720">Serine protease</keyword>
<dbReference type="InterPro" id="IPR023828">
    <property type="entry name" value="Peptidase_S8_Ser-AS"/>
</dbReference>
<dbReference type="Gene3D" id="3.40.50.200">
    <property type="entry name" value="Peptidase S8/S53 domain"/>
    <property type="match status" value="2"/>
</dbReference>
<evidence type="ECO:0000256" key="6">
    <source>
        <dbReference type="ARBA" id="ARBA00022825"/>
    </source>
</evidence>